<evidence type="ECO:0000259" key="7">
    <source>
        <dbReference type="PROSITE" id="PS50048"/>
    </source>
</evidence>
<dbReference type="InterPro" id="IPR036864">
    <property type="entry name" value="Zn2-C6_fun-type_DNA-bd_sf"/>
</dbReference>
<comment type="caution">
    <text evidence="8">The sequence shown here is derived from an EMBL/GenBank/DDBJ whole genome shotgun (WGS) entry which is preliminary data.</text>
</comment>
<dbReference type="Proteomes" id="UP000799536">
    <property type="component" value="Unassembled WGS sequence"/>
</dbReference>
<dbReference type="InterPro" id="IPR001138">
    <property type="entry name" value="Zn2Cys6_DnaBD"/>
</dbReference>
<dbReference type="AlphaFoldDB" id="A0A9P4JHA1"/>
<evidence type="ECO:0000256" key="4">
    <source>
        <dbReference type="ARBA" id="ARBA00023163"/>
    </source>
</evidence>
<dbReference type="Gene3D" id="4.10.240.10">
    <property type="entry name" value="Zn(2)-C6 fungal-type DNA-binding domain"/>
    <property type="match status" value="1"/>
</dbReference>
<dbReference type="SMART" id="SM00066">
    <property type="entry name" value="GAL4"/>
    <property type="match status" value="1"/>
</dbReference>
<evidence type="ECO:0000313" key="9">
    <source>
        <dbReference type="Proteomes" id="UP000799536"/>
    </source>
</evidence>
<evidence type="ECO:0000256" key="3">
    <source>
        <dbReference type="ARBA" id="ARBA00023015"/>
    </source>
</evidence>
<name>A0A9P4JHA1_9PLEO</name>
<organism evidence="8 9">
    <name type="scientific">Delitschia confertaspora ATCC 74209</name>
    <dbReference type="NCBI Taxonomy" id="1513339"/>
    <lineage>
        <taxon>Eukaryota</taxon>
        <taxon>Fungi</taxon>
        <taxon>Dikarya</taxon>
        <taxon>Ascomycota</taxon>
        <taxon>Pezizomycotina</taxon>
        <taxon>Dothideomycetes</taxon>
        <taxon>Pleosporomycetidae</taxon>
        <taxon>Pleosporales</taxon>
        <taxon>Delitschiaceae</taxon>
        <taxon>Delitschia</taxon>
    </lineage>
</organism>
<sequence length="905" mass="101329">MSQRRAIACTICAKAKTKCDKAVPTCSRCAAKGLPCEPRSTRRTSDSTYRQGKKRIVSPKRFSSANSMPHMRRDESPRSVPSFEWNSLPYPPTPMVMSSLAKMPYSRSDLAGLPMLTPLQTFSPHMTNEVYDYGSPEPNLSLFPPSSDKSPFYPSGRLTPQTPDSSTYSDPLSAMAEPFGNYLHSQSWPEEPRTAMGLGFETDIPGMMHNHVDVQPIWSTPDMDGRSTPIHQVRAFDSPLCESPLSCSGWTNSPLSVSPQPPPHTRAVPSLSLSECSVMELDTAPVAQDEWPCFRCNPSEMNVVKTSTSTTYLEGLKAIPKTPKTWEQLIIPHHSSSSETVINRYLNIQRLGDFSRDAVMDVVNSSVRKARQISEATGLSPSPMLNANVASSSEAVETPLVSPCTTALESLFRLYGAHFEVYYPSFAARKLDLTELLQTDVSKLFLVLIIAAGASSTPTMEAALLTNGLTESCRILLNDLTDNDLSLWKDPTVLRTALLSINLAAWSGEKWHIDVAKTQLDLYLTMLRRSGLLEYRGNYLPEFDGLVGTEISWKKWKQHEGLNRLVYSWIIVDQELALFHDKAPNFCTTELTAALPDGEALWRATSADNWASAYNAANPRKTQTNPSLHDLFKRLMSRELVNDAGELTRLQLRLLLHPIQGLVHHLHQCIGCFANDPNNAQAQNLLVQMQEVQAILGDWYTLCCKRMQKEAQPCPVLSTNLMMYHLICLNTMTYFPQIESFARGEISREQFVATAWARTTALGSAQRIWFHCGQLMRLVRHIPEINRPLWLPAVIYRVCLLLWSTGMTYPAKLIQPTTPFDERVFPIDKMLPESDALVRYLRFQQGTPMLSLKKGAFFSLTSPLETVVYCLEVMKEEQISTSLGLGIRHRLDVLSSRVKAVSPML</sequence>
<keyword evidence="4" id="KW-0804">Transcription</keyword>
<keyword evidence="5" id="KW-0539">Nucleus</keyword>
<evidence type="ECO:0000313" key="8">
    <source>
        <dbReference type="EMBL" id="KAF2196677.1"/>
    </source>
</evidence>
<keyword evidence="2" id="KW-0862">Zinc</keyword>
<dbReference type="Pfam" id="PF00172">
    <property type="entry name" value="Zn_clus"/>
    <property type="match status" value="1"/>
</dbReference>
<feature type="domain" description="Zn(2)-C6 fungal-type" evidence="7">
    <location>
        <begin position="8"/>
        <end position="36"/>
    </location>
</feature>
<keyword evidence="9" id="KW-1185">Reference proteome</keyword>
<keyword evidence="3" id="KW-0805">Transcription regulation</keyword>
<evidence type="ECO:0000256" key="6">
    <source>
        <dbReference type="SAM" id="MobiDB-lite"/>
    </source>
</evidence>
<protein>
    <recommendedName>
        <fullName evidence="7">Zn(2)-C6 fungal-type domain-containing protein</fullName>
    </recommendedName>
</protein>
<dbReference type="CDD" id="cd00067">
    <property type="entry name" value="GAL4"/>
    <property type="match status" value="1"/>
</dbReference>
<evidence type="ECO:0000256" key="5">
    <source>
        <dbReference type="ARBA" id="ARBA00023242"/>
    </source>
</evidence>
<feature type="region of interest" description="Disordered" evidence="6">
    <location>
        <begin position="35"/>
        <end position="80"/>
    </location>
</feature>
<dbReference type="SUPFAM" id="SSF57701">
    <property type="entry name" value="Zn2/Cys6 DNA-binding domain"/>
    <property type="match status" value="1"/>
</dbReference>
<evidence type="ECO:0000256" key="1">
    <source>
        <dbReference type="ARBA" id="ARBA00022723"/>
    </source>
</evidence>
<dbReference type="GO" id="GO:0000981">
    <property type="term" value="F:DNA-binding transcription factor activity, RNA polymerase II-specific"/>
    <property type="evidence" value="ECO:0007669"/>
    <property type="project" value="InterPro"/>
</dbReference>
<dbReference type="PANTHER" id="PTHR47660">
    <property type="entry name" value="TRANSCRIPTION FACTOR WITH C2H2 AND ZN(2)-CYS(6) DNA BINDING DOMAIN (EUROFUNG)-RELATED-RELATED"/>
    <property type="match status" value="1"/>
</dbReference>
<dbReference type="PANTHER" id="PTHR47660:SF2">
    <property type="entry name" value="TRANSCRIPTION FACTOR WITH C2H2 AND ZN(2)-CYS(6) DNA BINDING DOMAIN (EUROFUNG)"/>
    <property type="match status" value="1"/>
</dbReference>
<dbReference type="EMBL" id="ML994343">
    <property type="protein sequence ID" value="KAF2196677.1"/>
    <property type="molecule type" value="Genomic_DNA"/>
</dbReference>
<keyword evidence="1" id="KW-0479">Metal-binding</keyword>
<dbReference type="PROSITE" id="PS00463">
    <property type="entry name" value="ZN2_CY6_FUNGAL_1"/>
    <property type="match status" value="1"/>
</dbReference>
<feature type="compositionally biased region" description="Polar residues" evidence="6">
    <location>
        <begin position="158"/>
        <end position="169"/>
    </location>
</feature>
<dbReference type="PROSITE" id="PS50048">
    <property type="entry name" value="ZN2_CY6_FUNGAL_2"/>
    <property type="match status" value="1"/>
</dbReference>
<accession>A0A9P4JHA1</accession>
<evidence type="ECO:0000256" key="2">
    <source>
        <dbReference type="ARBA" id="ARBA00022833"/>
    </source>
</evidence>
<dbReference type="OrthoDB" id="40579at2759"/>
<gene>
    <name evidence="8" type="ORF">GQ43DRAFT_435804</name>
</gene>
<reference evidence="8" key="1">
    <citation type="journal article" date="2020" name="Stud. Mycol.">
        <title>101 Dothideomycetes genomes: a test case for predicting lifestyles and emergence of pathogens.</title>
        <authorList>
            <person name="Haridas S."/>
            <person name="Albert R."/>
            <person name="Binder M."/>
            <person name="Bloem J."/>
            <person name="Labutti K."/>
            <person name="Salamov A."/>
            <person name="Andreopoulos B."/>
            <person name="Baker S."/>
            <person name="Barry K."/>
            <person name="Bills G."/>
            <person name="Bluhm B."/>
            <person name="Cannon C."/>
            <person name="Castanera R."/>
            <person name="Culley D."/>
            <person name="Daum C."/>
            <person name="Ezra D."/>
            <person name="Gonzalez J."/>
            <person name="Henrissat B."/>
            <person name="Kuo A."/>
            <person name="Liang C."/>
            <person name="Lipzen A."/>
            <person name="Lutzoni F."/>
            <person name="Magnuson J."/>
            <person name="Mondo S."/>
            <person name="Nolan M."/>
            <person name="Ohm R."/>
            <person name="Pangilinan J."/>
            <person name="Park H.-J."/>
            <person name="Ramirez L."/>
            <person name="Alfaro M."/>
            <person name="Sun H."/>
            <person name="Tritt A."/>
            <person name="Yoshinaga Y."/>
            <person name="Zwiers L.-H."/>
            <person name="Turgeon B."/>
            <person name="Goodwin S."/>
            <person name="Spatafora J."/>
            <person name="Crous P."/>
            <person name="Grigoriev I."/>
        </authorList>
    </citation>
    <scope>NUCLEOTIDE SEQUENCE</scope>
    <source>
        <strain evidence="8">ATCC 74209</strain>
    </source>
</reference>
<dbReference type="GO" id="GO:0008270">
    <property type="term" value="F:zinc ion binding"/>
    <property type="evidence" value="ECO:0007669"/>
    <property type="project" value="InterPro"/>
</dbReference>
<feature type="region of interest" description="Disordered" evidence="6">
    <location>
        <begin position="137"/>
        <end position="169"/>
    </location>
</feature>
<proteinExistence type="predicted"/>